<dbReference type="Proteomes" id="UP000247702">
    <property type="component" value="Unassembled WGS sequence"/>
</dbReference>
<evidence type="ECO:0000313" key="2">
    <source>
        <dbReference type="EMBL" id="GBB88052.1"/>
    </source>
</evidence>
<dbReference type="AlphaFoldDB" id="A0A2Z6QHD1"/>
<evidence type="ECO:0000256" key="1">
    <source>
        <dbReference type="SAM" id="MobiDB-lite"/>
    </source>
</evidence>
<dbReference type="EMBL" id="BLAL01000012">
    <property type="protein sequence ID" value="GES74769.1"/>
    <property type="molecule type" value="Genomic_DNA"/>
</dbReference>
<gene>
    <name evidence="3" type="ORF">RCL2_000223600</name>
    <name evidence="2" type="ORF">RclHR1_01460002</name>
</gene>
<sequence>MPDFIDNNENIPPLIFCPMCHEEITEYQLQCYSHMWSCGTITYFAIDLAKQLKNNSSCPLCHRPVFDKGGIRYFRTLQSSSENATEEHMTESINPINDSAHTTERVTPNSRPKRKISRQRQIKHKKADRVLHEVTSELQE</sequence>
<accession>A0A2Z6QHD1</accession>
<name>A0A2Z6QHD1_9GLOM</name>
<dbReference type="EMBL" id="BEXD01000513">
    <property type="protein sequence ID" value="GBB88052.1"/>
    <property type="molecule type" value="Genomic_DNA"/>
</dbReference>
<feature type="compositionally biased region" description="Polar residues" evidence="1">
    <location>
        <begin position="91"/>
        <end position="110"/>
    </location>
</feature>
<organism evidence="2 4">
    <name type="scientific">Rhizophagus clarus</name>
    <dbReference type="NCBI Taxonomy" id="94130"/>
    <lineage>
        <taxon>Eukaryota</taxon>
        <taxon>Fungi</taxon>
        <taxon>Fungi incertae sedis</taxon>
        <taxon>Mucoromycota</taxon>
        <taxon>Glomeromycotina</taxon>
        <taxon>Glomeromycetes</taxon>
        <taxon>Glomerales</taxon>
        <taxon>Glomeraceae</taxon>
        <taxon>Rhizophagus</taxon>
    </lineage>
</organism>
<feature type="compositionally biased region" description="Basic residues" evidence="1">
    <location>
        <begin position="111"/>
        <end position="127"/>
    </location>
</feature>
<reference evidence="2 4" key="1">
    <citation type="submission" date="2017-11" db="EMBL/GenBank/DDBJ databases">
        <title>The genome of Rhizophagus clarus HR1 reveals common genetic basis of auxotrophy among arbuscular mycorrhizal fungi.</title>
        <authorList>
            <person name="Kobayashi Y."/>
        </authorList>
    </citation>
    <scope>NUCLEOTIDE SEQUENCE [LARGE SCALE GENOMIC DNA]</scope>
    <source>
        <strain evidence="2 4">HR1</strain>
    </source>
</reference>
<keyword evidence="4" id="KW-1185">Reference proteome</keyword>
<evidence type="ECO:0000313" key="4">
    <source>
        <dbReference type="Proteomes" id="UP000247702"/>
    </source>
</evidence>
<feature type="region of interest" description="Disordered" evidence="1">
    <location>
        <begin position="80"/>
        <end position="140"/>
    </location>
</feature>
<protein>
    <submittedName>
        <fullName evidence="2">Uncharacterized protein</fullName>
    </submittedName>
</protein>
<dbReference type="Proteomes" id="UP000615446">
    <property type="component" value="Unassembled WGS sequence"/>
</dbReference>
<feature type="compositionally biased region" description="Basic and acidic residues" evidence="1">
    <location>
        <begin position="128"/>
        <end position="140"/>
    </location>
</feature>
<reference evidence="3" key="2">
    <citation type="submission" date="2019-10" db="EMBL/GenBank/DDBJ databases">
        <title>Conservation and host-specific expression of non-tandemly repeated heterogenous ribosome RNA gene in arbuscular mycorrhizal fungi.</title>
        <authorList>
            <person name="Maeda T."/>
            <person name="Kobayashi Y."/>
            <person name="Nakagawa T."/>
            <person name="Ezawa T."/>
            <person name="Yamaguchi K."/>
            <person name="Bino T."/>
            <person name="Nishimoto Y."/>
            <person name="Shigenobu S."/>
            <person name="Kawaguchi M."/>
        </authorList>
    </citation>
    <scope>NUCLEOTIDE SEQUENCE</scope>
    <source>
        <strain evidence="3">HR1</strain>
    </source>
</reference>
<evidence type="ECO:0000313" key="3">
    <source>
        <dbReference type="EMBL" id="GES74769.1"/>
    </source>
</evidence>
<comment type="caution">
    <text evidence="2">The sequence shown here is derived from an EMBL/GenBank/DDBJ whole genome shotgun (WGS) entry which is preliminary data.</text>
</comment>
<proteinExistence type="predicted"/>